<dbReference type="InterPro" id="IPR029481">
    <property type="entry name" value="ABC_trans_N"/>
</dbReference>
<dbReference type="InterPro" id="IPR013525">
    <property type="entry name" value="ABC2_TM"/>
</dbReference>
<dbReference type="InParanoid" id="A0A1D6QJ88"/>
<evidence type="ECO:0000256" key="6">
    <source>
        <dbReference type="ARBA" id="ARBA00022741"/>
    </source>
</evidence>
<dbReference type="InterPro" id="IPR034003">
    <property type="entry name" value="ABCG_PDR_2"/>
</dbReference>
<dbReference type="ExpressionAtlas" id="A0A1D6QJ88">
    <property type="expression patterns" value="baseline and differential"/>
</dbReference>
<keyword evidence="4" id="KW-0812">Transmembrane</keyword>
<keyword evidence="9" id="KW-0472">Membrane</keyword>
<dbReference type="CDD" id="cd03232">
    <property type="entry name" value="ABCG_PDR_domain2"/>
    <property type="match status" value="1"/>
</dbReference>
<dbReference type="InterPro" id="IPR013581">
    <property type="entry name" value="PDR_assoc"/>
</dbReference>
<feature type="domain" description="ABC transporter" evidence="11">
    <location>
        <begin position="102"/>
        <end position="376"/>
    </location>
</feature>
<dbReference type="GO" id="GO:0005886">
    <property type="term" value="C:plasma membrane"/>
    <property type="evidence" value="ECO:0007669"/>
    <property type="project" value="UniProtKB-ARBA"/>
</dbReference>
<dbReference type="FunFam" id="3.40.50.300:FF:000157">
    <property type="entry name" value="ABC transporter G family member 34"/>
    <property type="match status" value="1"/>
</dbReference>
<dbReference type="PANTHER" id="PTHR19241">
    <property type="entry name" value="ATP-BINDING CASSETTE TRANSPORTER"/>
    <property type="match status" value="1"/>
</dbReference>
<dbReference type="InterPro" id="IPR043926">
    <property type="entry name" value="ABCG_dom"/>
</dbReference>
<evidence type="ECO:0000256" key="9">
    <source>
        <dbReference type="ARBA" id="ARBA00023136"/>
    </source>
</evidence>
<evidence type="ECO:0000259" key="11">
    <source>
        <dbReference type="PROSITE" id="PS50893"/>
    </source>
</evidence>
<dbReference type="Gene3D" id="3.40.50.300">
    <property type="entry name" value="P-loop containing nucleotide triphosphate hydrolases"/>
    <property type="match status" value="2"/>
</dbReference>
<dbReference type="SUPFAM" id="SSF52540">
    <property type="entry name" value="P-loop containing nucleoside triphosphate hydrolases"/>
    <property type="match status" value="2"/>
</dbReference>
<dbReference type="PROSITE" id="PS00211">
    <property type="entry name" value="ABC_TRANSPORTER_1"/>
    <property type="match status" value="1"/>
</dbReference>
<evidence type="ECO:0000256" key="5">
    <source>
        <dbReference type="ARBA" id="ARBA00022737"/>
    </source>
</evidence>
<dbReference type="SMART" id="SM00382">
    <property type="entry name" value="AAA"/>
    <property type="match status" value="2"/>
</dbReference>
<organism evidence="12">
    <name type="scientific">Zea mays</name>
    <name type="common">Maize</name>
    <dbReference type="NCBI Taxonomy" id="4577"/>
    <lineage>
        <taxon>Eukaryota</taxon>
        <taxon>Viridiplantae</taxon>
        <taxon>Streptophyta</taxon>
        <taxon>Embryophyta</taxon>
        <taxon>Tracheophyta</taxon>
        <taxon>Spermatophyta</taxon>
        <taxon>Magnoliopsida</taxon>
        <taxon>Liliopsida</taxon>
        <taxon>Poales</taxon>
        <taxon>Poaceae</taxon>
        <taxon>PACMAD clade</taxon>
        <taxon>Panicoideae</taxon>
        <taxon>Andropogonodae</taxon>
        <taxon>Andropogoneae</taxon>
        <taxon>Tripsacinae</taxon>
        <taxon>Zea</taxon>
    </lineage>
</organism>
<keyword evidence="8" id="KW-1133">Transmembrane helix</keyword>
<dbReference type="Pfam" id="PF00005">
    <property type="entry name" value="ABC_tran"/>
    <property type="match status" value="2"/>
</dbReference>
<keyword evidence="3" id="KW-0813">Transport</keyword>
<dbReference type="GO" id="GO:0016887">
    <property type="term" value="F:ATP hydrolysis activity"/>
    <property type="evidence" value="ECO:0007669"/>
    <property type="project" value="InterPro"/>
</dbReference>
<keyword evidence="7" id="KW-0067">ATP-binding</keyword>
<dbReference type="FunFam" id="3.40.50.300:FF:000532">
    <property type="entry name" value="ABC transporter G family member 34"/>
    <property type="match status" value="1"/>
</dbReference>
<evidence type="ECO:0000256" key="4">
    <source>
        <dbReference type="ARBA" id="ARBA00022692"/>
    </source>
</evidence>
<keyword evidence="6" id="KW-0547">Nucleotide-binding</keyword>
<dbReference type="InterPro" id="IPR027417">
    <property type="entry name" value="P-loop_NTPase"/>
</dbReference>
<comment type="subcellular location">
    <subcellularLocation>
        <location evidence="1">Membrane</location>
        <topology evidence="1">Multi-pass membrane protein</topology>
    </subcellularLocation>
</comment>
<reference evidence="12" key="1">
    <citation type="submission" date="2015-12" db="EMBL/GenBank/DDBJ databases">
        <title>Update maize B73 reference genome by single molecule sequencing technologies.</title>
        <authorList>
            <consortium name="Maize Genome Sequencing Project"/>
            <person name="Ware D."/>
        </authorList>
    </citation>
    <scope>NUCLEOTIDE SEQUENCE</scope>
    <source>
        <tissue evidence="12">Seedling</tissue>
    </source>
</reference>
<dbReference type="EMBL" id="CM000780">
    <property type="protein sequence ID" value="AQK57880.1"/>
    <property type="molecule type" value="Genomic_DNA"/>
</dbReference>
<evidence type="ECO:0000256" key="8">
    <source>
        <dbReference type="ARBA" id="ARBA00022989"/>
    </source>
</evidence>
<dbReference type="GO" id="GO:0005524">
    <property type="term" value="F:ATP binding"/>
    <property type="evidence" value="ECO:0007669"/>
    <property type="project" value="UniProtKB-KW"/>
</dbReference>
<dbReference type="IntAct" id="A0A1D6QJ88">
    <property type="interactions" value="1"/>
</dbReference>
<gene>
    <name evidence="12" type="ORF">ZEAMMB73_Zm00001d052726</name>
</gene>
<dbReference type="Pfam" id="PF14510">
    <property type="entry name" value="ABC_trans_N"/>
    <property type="match status" value="1"/>
</dbReference>
<dbReference type="InterPro" id="IPR017871">
    <property type="entry name" value="ABC_transporter-like_CS"/>
</dbReference>
<evidence type="ECO:0000313" key="12">
    <source>
        <dbReference type="EMBL" id="AQK57880.1"/>
    </source>
</evidence>
<dbReference type="FunCoup" id="A0A1D6QJ88">
    <property type="interactions" value="117"/>
</dbReference>
<evidence type="ECO:0000256" key="2">
    <source>
        <dbReference type="ARBA" id="ARBA00006012"/>
    </source>
</evidence>
<dbReference type="InterPro" id="IPR003593">
    <property type="entry name" value="AAA+_ATPase"/>
</dbReference>
<feature type="domain" description="ABC transporter" evidence="11">
    <location>
        <begin position="774"/>
        <end position="1021"/>
    </location>
</feature>
<protein>
    <submittedName>
        <fullName evidence="12">ABC transporter G family member 34</fullName>
    </submittedName>
</protein>
<evidence type="ECO:0000256" key="10">
    <source>
        <dbReference type="ARBA" id="ARBA00037747"/>
    </source>
</evidence>
<dbReference type="STRING" id="4577.A0A1D6QJ88"/>
<evidence type="ECO:0000256" key="3">
    <source>
        <dbReference type="ARBA" id="ARBA00022448"/>
    </source>
</evidence>
<keyword evidence="5" id="KW-0677">Repeat</keyword>
<evidence type="ECO:0000256" key="7">
    <source>
        <dbReference type="ARBA" id="ARBA00022840"/>
    </source>
</evidence>
<evidence type="ECO:0000256" key="1">
    <source>
        <dbReference type="ARBA" id="ARBA00004141"/>
    </source>
</evidence>
<accession>A0A1D6QJ88</accession>
<comment type="similarity">
    <text evidence="2">Belongs to the ABC transporter superfamily. ABCG family. PDR (TC 3.A.1.205) subfamily.</text>
</comment>
<dbReference type="Pfam" id="PF19055">
    <property type="entry name" value="ABC2_membrane_7"/>
    <property type="match status" value="2"/>
</dbReference>
<comment type="function">
    <text evidence="10">May be a general defense protein.</text>
</comment>
<proteinExistence type="inferred from homology"/>
<sequence length="1369" mass="155231">MMEETMGQPTTPATVELTGSEDEDWHAAATAGRTQQPPPPLTHDDNRSFLRMLRDMKEKLGVDAPKVEVRFERLTVEADVRVGRRAVPTLLNAAINAAQELATSVHMCVTRKRPIRIINEVSGVIRPSRMTLLLGAPGSGKTTLLKALAGKLDSSLKFKGKVMYNGEEINYSTPQTQYLRTYVSQYDLHHAEMTVRETIDFSSKMLGTNNEFDMLGEAIRRKKGVINEVDQDLDSFIKATTFGEGSNLTTNYIIKILGLSECADTLVGDEMRRGISGGQKKRATVGEMLVGLARCFFMDDISTGLDSSTAFEIMKFLQQMAHLMDLTMVISLLQPPPETLELFDDIILLCEGQIVYHGPRENATDLFETMGFKCPDRKNVADFLQEVTSKMDQKQYWTGDQNKYQYHTIENFAESFRTSYLPLLVEDKLCSPNNTGKNKEVKVNAGRRVSRWNIFKACFSRELLLLKRNSPVHIFKTIQITVMALVISTLFLRTKMSHNSVLDANKYMGALFMAVVIVNFNGMTEIAMTIKRLPTFYKQRELLALPGWALLCSVYLISIPISLVETGLWTGLTYYVIGYAPSAIRFIQHFLVLFAMHQMSMGLYRFLAAIGRTQVMANMLGTAALIAIYILGGFVISKDDLQPWLRWGYWTSPFTYAQNAIALNEFHDKRWNSEFYYNGANTVGEAILKIRGLLMEWHWYWICVTILFGYSLVFNIFSIFALEFIGSPHKHQVNIKTTKVNFVYNRQMAENGNSSNDQVILPFRPLSLVFDHIQYFVDMPKEMTKNGATKKKLQLLQDVSGAFRPGVLTALMGITGAGKTTLLDVLAGRKTGGYIEGTIKIAGYPKKQDTFSRISGYCEQSDIHSPNLTVYESLKFSAWLRLPSNVKPHQRDMFIKEVMNLIEITDLKNAMVGIPGATGLSAEQRKRLTIAVELVASPSIIFMDEPTTGLDARAAAIVMRTVRKTVDTGRTVVCTIHQPSIEIFESFDELLLMKRGGQLIYSGSVGPLSSNMIKYFEAIPGVPKINKGQNPATWMLDISSHITEYEIGVDYAEIYCNSSLYRENRVLIDELEQPEPNTDALYFPQGYWQNFTIQCVACLWKQSCAYWKNSEHNVVRFINTFAVSIMFGIVFWKIGSSIKDEQDVLNILGIVYGSALFLGFMNCSILQPVVAMERVVLYREKAAGMYSTMAYAIAQVSVELPYMLVQVMIFSSIVYPMIGFQVTASKFFWFFLYQVMSFMYYTLYGMMTVALTPNIEIAMGLSFLIFIFWNVFSGFIIVREMMPVWWRWVYWADPAAWTVYGLMFSQLADRTEQILVPGLGEQTVREFLEGYLGLQDRYFVLVTCLHLAIIGLFVFLFFLAIKHLNFQRR</sequence>
<dbReference type="Pfam" id="PF01061">
    <property type="entry name" value="ABC2_membrane"/>
    <property type="match status" value="2"/>
</dbReference>
<dbReference type="GO" id="GO:0140359">
    <property type="term" value="F:ABC-type transporter activity"/>
    <property type="evidence" value="ECO:0007669"/>
    <property type="project" value="InterPro"/>
</dbReference>
<dbReference type="OrthoDB" id="66620at2759"/>
<dbReference type="PROSITE" id="PS50893">
    <property type="entry name" value="ABC_TRANSPORTER_2"/>
    <property type="match status" value="2"/>
</dbReference>
<dbReference type="Pfam" id="PF08370">
    <property type="entry name" value="PDR_assoc"/>
    <property type="match status" value="1"/>
</dbReference>
<dbReference type="InterPro" id="IPR003439">
    <property type="entry name" value="ABC_transporter-like_ATP-bd"/>
</dbReference>
<name>A0A1D6QJ88_MAIZE</name>